<organism evidence="2 3">
    <name type="scientific">Pleurodeles waltl</name>
    <name type="common">Iberian ribbed newt</name>
    <dbReference type="NCBI Taxonomy" id="8319"/>
    <lineage>
        <taxon>Eukaryota</taxon>
        <taxon>Metazoa</taxon>
        <taxon>Chordata</taxon>
        <taxon>Craniata</taxon>
        <taxon>Vertebrata</taxon>
        <taxon>Euteleostomi</taxon>
        <taxon>Amphibia</taxon>
        <taxon>Batrachia</taxon>
        <taxon>Caudata</taxon>
        <taxon>Salamandroidea</taxon>
        <taxon>Salamandridae</taxon>
        <taxon>Pleurodelinae</taxon>
        <taxon>Pleurodeles</taxon>
    </lineage>
</organism>
<keyword evidence="1" id="KW-0175">Coiled coil</keyword>
<dbReference type="AlphaFoldDB" id="A0AAV7RUU0"/>
<evidence type="ECO:0000313" key="3">
    <source>
        <dbReference type="Proteomes" id="UP001066276"/>
    </source>
</evidence>
<feature type="coiled-coil region" evidence="1">
    <location>
        <begin position="57"/>
        <end position="120"/>
    </location>
</feature>
<dbReference type="Pfam" id="PF15219">
    <property type="entry name" value="TEX12"/>
    <property type="match status" value="1"/>
</dbReference>
<dbReference type="PANTHER" id="PTHR37349:SF1">
    <property type="entry name" value="TESTIS-EXPRESSED PROTEIN 12"/>
    <property type="match status" value="1"/>
</dbReference>
<accession>A0AAV7RUU0</accession>
<dbReference type="Proteomes" id="UP001066276">
    <property type="component" value="Chromosome 5"/>
</dbReference>
<proteinExistence type="predicted"/>
<comment type="caution">
    <text evidence="2">The sequence shown here is derived from an EMBL/GenBank/DDBJ whole genome shotgun (WGS) entry which is preliminary data.</text>
</comment>
<dbReference type="PANTHER" id="PTHR37349">
    <property type="entry name" value="TESTIS-EXPRESSED PROTEIN 12"/>
    <property type="match status" value="1"/>
</dbReference>
<name>A0AAV7RUU0_PLEWA</name>
<protein>
    <recommendedName>
        <fullName evidence="4">Testis-expressed sequence 12 protein</fullName>
    </recommendedName>
</protein>
<gene>
    <name evidence="2" type="ORF">NDU88_007383</name>
</gene>
<dbReference type="InterPro" id="IPR029193">
    <property type="entry name" value="TEX12"/>
</dbReference>
<evidence type="ECO:0000256" key="1">
    <source>
        <dbReference type="SAM" id="Coils"/>
    </source>
</evidence>
<sequence>MCNRATLRDLVELEELSICLLRGRRELSEALEVEDSESSWCPSPAKQDSVLTDNVNVEALEKILNEMNKEINFFLGKFAQILSERTAVDSSYIHEFDEIIKEARGIETQLKQKRESLRNRLTMIANTLQR</sequence>
<evidence type="ECO:0000313" key="2">
    <source>
        <dbReference type="EMBL" id="KAJ1154640.1"/>
    </source>
</evidence>
<reference evidence="2" key="1">
    <citation type="journal article" date="2022" name="bioRxiv">
        <title>Sequencing and chromosome-scale assembly of the giantPleurodeles waltlgenome.</title>
        <authorList>
            <person name="Brown T."/>
            <person name="Elewa A."/>
            <person name="Iarovenko S."/>
            <person name="Subramanian E."/>
            <person name="Araus A.J."/>
            <person name="Petzold A."/>
            <person name="Susuki M."/>
            <person name="Suzuki K.-i.T."/>
            <person name="Hayashi T."/>
            <person name="Toyoda A."/>
            <person name="Oliveira C."/>
            <person name="Osipova E."/>
            <person name="Leigh N.D."/>
            <person name="Simon A."/>
            <person name="Yun M.H."/>
        </authorList>
    </citation>
    <scope>NUCLEOTIDE SEQUENCE</scope>
    <source>
        <strain evidence="2">20211129_DDA</strain>
        <tissue evidence="2">Liver</tissue>
    </source>
</reference>
<keyword evidence="3" id="KW-1185">Reference proteome</keyword>
<dbReference type="EMBL" id="JANPWB010000009">
    <property type="protein sequence ID" value="KAJ1154640.1"/>
    <property type="molecule type" value="Genomic_DNA"/>
</dbReference>
<evidence type="ECO:0008006" key="4">
    <source>
        <dbReference type="Google" id="ProtNLM"/>
    </source>
</evidence>